<dbReference type="EMBL" id="BTRK01000006">
    <property type="protein sequence ID" value="GMR61626.1"/>
    <property type="molecule type" value="Genomic_DNA"/>
</dbReference>
<keyword evidence="3" id="KW-0808">Transferase</keyword>
<dbReference type="SUPFAM" id="SSF52467">
    <property type="entry name" value="DHS-like NAD/FAD-binding domain"/>
    <property type="match status" value="1"/>
</dbReference>
<evidence type="ECO:0000256" key="10">
    <source>
        <dbReference type="PROSITE-ProRule" id="PRU00236"/>
    </source>
</evidence>
<evidence type="ECO:0000256" key="7">
    <source>
        <dbReference type="ARBA" id="ARBA00038170"/>
    </source>
</evidence>
<evidence type="ECO:0000256" key="2">
    <source>
        <dbReference type="ARBA" id="ARBA00022553"/>
    </source>
</evidence>
<feature type="binding site" evidence="10">
    <location>
        <position position="158"/>
    </location>
    <ligand>
        <name>Zn(2+)</name>
        <dbReference type="ChEBI" id="CHEBI:29105"/>
    </ligand>
</feature>
<dbReference type="GO" id="GO:0070403">
    <property type="term" value="F:NAD+ binding"/>
    <property type="evidence" value="ECO:0007669"/>
    <property type="project" value="InterPro"/>
</dbReference>
<dbReference type="GO" id="GO:0046872">
    <property type="term" value="F:metal ion binding"/>
    <property type="evidence" value="ECO:0007669"/>
    <property type="project" value="UniProtKB-KW"/>
</dbReference>
<evidence type="ECO:0000259" key="12">
    <source>
        <dbReference type="PROSITE" id="PS50305"/>
    </source>
</evidence>
<dbReference type="GO" id="GO:0000785">
    <property type="term" value="C:chromatin"/>
    <property type="evidence" value="ECO:0007669"/>
    <property type="project" value="TreeGrafter"/>
</dbReference>
<gene>
    <name evidence="13" type="ORF">PMAYCL1PPCAC_31821</name>
</gene>
<sequence>MSRRACRTTRSFNEDEDDPEITSGDEAEREYEKHAGEPTDSDDVVEEKVATLVELMKTCHTKLIYTGAGISTAANIPDYRGPGGVYTLAKKGIEVTCHDIVSQSPTTSHLVIKELYRHRYISHIVSQNCDGMHLRSGIPQGGLSEIHGNMHIEVCSVCQDRQFIRKFDVTEDSGYRAHTTRRVCLCGAPLLDTIVHYGERGRARFPLNWEAAQELVPVADLIICIGSSLQVLKDYKFLWPAPGSNAKIVIINLQWTPKDADASLVIRGDCEKILTKLAEGLGIEIKHYCRDCDPILTARRNTRNGELLMKMTDCMCHVRAPRTSPDCQKEEKQQYCPGWWRVGMKAICKDAEREMRERRSNTKEDSGYEEQNRDPTTSNTPSPPVNTPRKRGRPRKRKSSAEEEMLPPGRKKTSGTDDDEYAPERHHLRAPTSSLRSTRSSGVVDEHPLIGDFRKKRQDAGRRRVSAEAADSPGLAEEPSTSALTEEAETITEEIEEIVEEVGEEEDVDVEEYEEVIEEVEEVDIDGEEPTAMLDEPLSALEDVPLTSLAESIVHRPFKRRLPQSQDDDEDAFIDVVGDVEDDDDVYEDALRNDPVEESLNFDDPSEAFRDKRSSSLSLSLSQLNGTLNVSGEIGGRLGDRSLGLDVYDFQEDSQQELIGLPTRQRYDAHTASFVPANGYRRTQASRYALDGPGPSTSSYYDDRPLSPSDGSLYEPPFVSANQSMQQLNFVKNGQVASTTATLNVRYQRGPRRKKAPDTNSVEFFLRQINGARAAEAPTSIGAIFEQARQIVNPDDDEQQFQHTLISVVRDQLGVPEPMPPPERKVTKKAKKTSTNPDEITLNSATICAL</sequence>
<dbReference type="GO" id="GO:0097372">
    <property type="term" value="F:histone H3K18 deacetylase activity, NAD-dependent"/>
    <property type="evidence" value="ECO:0007669"/>
    <property type="project" value="TreeGrafter"/>
</dbReference>
<protein>
    <recommendedName>
        <fullName evidence="9">Regulatory protein SIR2 homolog 7</fullName>
    </recommendedName>
    <alternativeName>
        <fullName evidence="8">SIR2-like protein 7</fullName>
    </alternativeName>
</protein>
<dbReference type="Gene3D" id="2.20.28.200">
    <property type="match status" value="1"/>
</dbReference>
<name>A0AAN5DDR6_9BILA</name>
<dbReference type="Pfam" id="PF02146">
    <property type="entry name" value="SIR2"/>
    <property type="match status" value="1"/>
</dbReference>
<evidence type="ECO:0000256" key="5">
    <source>
        <dbReference type="ARBA" id="ARBA00022833"/>
    </source>
</evidence>
<feature type="region of interest" description="Disordered" evidence="11">
    <location>
        <begin position="687"/>
        <end position="709"/>
    </location>
</feature>
<evidence type="ECO:0000256" key="3">
    <source>
        <dbReference type="ARBA" id="ARBA00022679"/>
    </source>
</evidence>
<feature type="binding site" evidence="10">
    <location>
        <position position="184"/>
    </location>
    <ligand>
        <name>Zn(2+)</name>
        <dbReference type="ChEBI" id="CHEBI:29105"/>
    </ligand>
</feature>
<dbReference type="PANTHER" id="PTHR11085">
    <property type="entry name" value="NAD-DEPENDENT PROTEIN DEACYLASE SIRTUIN-5, MITOCHONDRIAL-RELATED"/>
    <property type="match status" value="1"/>
</dbReference>
<evidence type="ECO:0000256" key="1">
    <source>
        <dbReference type="ARBA" id="ARBA00001947"/>
    </source>
</evidence>
<organism evidence="13 14">
    <name type="scientific">Pristionchus mayeri</name>
    <dbReference type="NCBI Taxonomy" id="1317129"/>
    <lineage>
        <taxon>Eukaryota</taxon>
        <taxon>Metazoa</taxon>
        <taxon>Ecdysozoa</taxon>
        <taxon>Nematoda</taxon>
        <taxon>Chromadorea</taxon>
        <taxon>Rhabditida</taxon>
        <taxon>Rhabditina</taxon>
        <taxon>Diplogasteromorpha</taxon>
        <taxon>Diplogasteroidea</taxon>
        <taxon>Neodiplogasteridae</taxon>
        <taxon>Pristionchus</taxon>
    </lineage>
</organism>
<feature type="compositionally biased region" description="Polar residues" evidence="11">
    <location>
        <begin position="431"/>
        <end position="441"/>
    </location>
</feature>
<feature type="region of interest" description="Disordered" evidence="11">
    <location>
        <begin position="353"/>
        <end position="489"/>
    </location>
</feature>
<evidence type="ECO:0000256" key="6">
    <source>
        <dbReference type="ARBA" id="ARBA00023027"/>
    </source>
</evidence>
<dbReference type="InterPro" id="IPR026590">
    <property type="entry name" value="Ssirtuin_cat_dom"/>
</dbReference>
<reference evidence="14" key="1">
    <citation type="submission" date="2022-10" db="EMBL/GenBank/DDBJ databases">
        <title>Genome assembly of Pristionchus species.</title>
        <authorList>
            <person name="Yoshida K."/>
            <person name="Sommer R.J."/>
        </authorList>
    </citation>
    <scope>NUCLEOTIDE SEQUENCE [LARGE SCALE GENOMIC DNA]</scope>
    <source>
        <strain evidence="14">RS5460</strain>
    </source>
</reference>
<keyword evidence="5 10" id="KW-0862">Zinc</keyword>
<comment type="caution">
    <text evidence="13">The sequence shown here is derived from an EMBL/GenBank/DDBJ whole genome shotgun (WGS) entry which is preliminary data.</text>
</comment>
<dbReference type="GO" id="GO:0005634">
    <property type="term" value="C:nucleus"/>
    <property type="evidence" value="ECO:0007669"/>
    <property type="project" value="TreeGrafter"/>
</dbReference>
<evidence type="ECO:0000313" key="14">
    <source>
        <dbReference type="Proteomes" id="UP001328107"/>
    </source>
</evidence>
<feature type="region of interest" description="Disordered" evidence="11">
    <location>
        <begin position="814"/>
        <end position="838"/>
    </location>
</feature>
<dbReference type="Proteomes" id="UP001328107">
    <property type="component" value="Unassembled WGS sequence"/>
</dbReference>
<feature type="compositionally biased region" description="Basic and acidic residues" evidence="11">
    <location>
        <begin position="444"/>
        <end position="466"/>
    </location>
</feature>
<dbReference type="InterPro" id="IPR029035">
    <property type="entry name" value="DHS-like_NAD/FAD-binding_dom"/>
</dbReference>
<dbReference type="AlphaFoldDB" id="A0AAN5DDR6"/>
<evidence type="ECO:0000256" key="8">
    <source>
        <dbReference type="ARBA" id="ARBA00041832"/>
    </source>
</evidence>
<evidence type="ECO:0000313" key="13">
    <source>
        <dbReference type="EMBL" id="GMR61626.1"/>
    </source>
</evidence>
<dbReference type="Gene3D" id="3.40.50.1220">
    <property type="entry name" value="TPP-binding domain"/>
    <property type="match status" value="1"/>
</dbReference>
<dbReference type="PANTHER" id="PTHR11085:SF1">
    <property type="entry name" value="NAD-DEPENDENT PROTEIN DEACETYLASE SIRTUIN-7"/>
    <property type="match status" value="1"/>
</dbReference>
<evidence type="ECO:0000256" key="9">
    <source>
        <dbReference type="ARBA" id="ARBA00043038"/>
    </source>
</evidence>
<keyword evidence="2" id="KW-0597">Phosphoprotein</keyword>
<feature type="binding site" evidence="10">
    <location>
        <position position="186"/>
    </location>
    <ligand>
        <name>Zn(2+)</name>
        <dbReference type="ChEBI" id="CHEBI:29105"/>
    </ligand>
</feature>
<feature type="compositionally biased region" description="Basic residues" evidence="11">
    <location>
        <begin position="388"/>
        <end position="398"/>
    </location>
</feature>
<keyword evidence="6" id="KW-0520">NAD</keyword>
<dbReference type="PROSITE" id="PS50305">
    <property type="entry name" value="SIRTUIN"/>
    <property type="match status" value="1"/>
</dbReference>
<comment type="cofactor">
    <cofactor evidence="1">
        <name>Zn(2+)</name>
        <dbReference type="ChEBI" id="CHEBI:29105"/>
    </cofactor>
</comment>
<proteinExistence type="inferred from homology"/>
<dbReference type="InterPro" id="IPR050134">
    <property type="entry name" value="NAD-dep_sirtuin_deacylases"/>
</dbReference>
<evidence type="ECO:0000256" key="4">
    <source>
        <dbReference type="ARBA" id="ARBA00022723"/>
    </source>
</evidence>
<feature type="compositionally biased region" description="Basic and acidic residues" evidence="11">
    <location>
        <begin position="353"/>
        <end position="373"/>
    </location>
</feature>
<accession>A0AAN5DDR6</accession>
<comment type="similarity">
    <text evidence="7">Belongs to the sirtuin family. Class IV subfamily.</text>
</comment>
<feature type="active site" description="Proton acceptor" evidence="10">
    <location>
        <position position="147"/>
    </location>
</feature>
<keyword evidence="4 10" id="KW-0479">Metal-binding</keyword>
<keyword evidence="14" id="KW-1185">Reference proteome</keyword>
<feature type="compositionally biased region" description="Acidic residues" evidence="11">
    <location>
        <begin position="14"/>
        <end position="29"/>
    </location>
</feature>
<dbReference type="InterPro" id="IPR003000">
    <property type="entry name" value="Sirtuin"/>
</dbReference>
<evidence type="ECO:0000256" key="11">
    <source>
        <dbReference type="SAM" id="MobiDB-lite"/>
    </source>
</evidence>
<feature type="region of interest" description="Disordered" evidence="11">
    <location>
        <begin position="1"/>
        <end position="43"/>
    </location>
</feature>
<feature type="binding site" evidence="10">
    <location>
        <position position="155"/>
    </location>
    <ligand>
        <name>Zn(2+)</name>
        <dbReference type="ChEBI" id="CHEBI:29105"/>
    </ligand>
</feature>
<feature type="domain" description="Deacetylase sirtuin-type" evidence="12">
    <location>
        <begin position="42"/>
        <end position="284"/>
    </location>
</feature>